<dbReference type="CDD" id="cd08272">
    <property type="entry name" value="MDR6"/>
    <property type="match status" value="1"/>
</dbReference>
<evidence type="ECO:0000259" key="2">
    <source>
        <dbReference type="SMART" id="SM00829"/>
    </source>
</evidence>
<dbReference type="Pfam" id="PF13602">
    <property type="entry name" value="ADH_zinc_N_2"/>
    <property type="match status" value="1"/>
</dbReference>
<reference evidence="3" key="3">
    <citation type="submission" date="2020-02" db="EMBL/GenBank/DDBJ databases">
        <authorList>
            <person name="Sarangi A.N."/>
            <person name="Ghosh S."/>
            <person name="Mukherjee M."/>
            <person name="Tripathy S."/>
        </authorList>
    </citation>
    <scope>NUCLEOTIDE SEQUENCE</scope>
    <source>
        <strain evidence="3">BDU141951</strain>
    </source>
</reference>
<dbReference type="InterPro" id="IPR051603">
    <property type="entry name" value="Zinc-ADH_QOR/CCCR"/>
</dbReference>
<evidence type="ECO:0000313" key="3">
    <source>
        <dbReference type="EMBL" id="NEV66129.1"/>
    </source>
</evidence>
<dbReference type="GO" id="GO:0016491">
    <property type="term" value="F:oxidoreductase activity"/>
    <property type="evidence" value="ECO:0007669"/>
    <property type="project" value="InterPro"/>
</dbReference>
<reference evidence="3" key="1">
    <citation type="submission" date="2014-11" db="EMBL/GenBank/DDBJ databases">
        <authorList>
            <person name="Malar M.C."/>
            <person name="Sen D."/>
            <person name="Tripathy S."/>
        </authorList>
    </citation>
    <scope>NUCLEOTIDE SEQUENCE</scope>
    <source>
        <strain evidence="3">BDU141951</strain>
    </source>
</reference>
<dbReference type="InterPro" id="IPR036291">
    <property type="entry name" value="NAD(P)-bd_dom_sf"/>
</dbReference>
<comment type="caution">
    <text evidence="3">The sequence shown here is derived from an EMBL/GenBank/DDBJ whole genome shotgun (WGS) entry which is preliminary data.</text>
</comment>
<dbReference type="AlphaFoldDB" id="A0A0C1V2Z8"/>
<keyword evidence="1" id="KW-0521">NADP</keyword>
<accession>A0A0C1V2Z8</accession>
<evidence type="ECO:0000256" key="1">
    <source>
        <dbReference type="ARBA" id="ARBA00022857"/>
    </source>
</evidence>
<dbReference type="Gene3D" id="3.40.50.720">
    <property type="entry name" value="NAD(P)-binding Rossmann-like Domain"/>
    <property type="match status" value="1"/>
</dbReference>
<organism evidence="3">
    <name type="scientific">Lyngbya confervoides BDU141951</name>
    <dbReference type="NCBI Taxonomy" id="1574623"/>
    <lineage>
        <taxon>Bacteria</taxon>
        <taxon>Bacillati</taxon>
        <taxon>Cyanobacteriota</taxon>
        <taxon>Cyanophyceae</taxon>
        <taxon>Oscillatoriophycideae</taxon>
        <taxon>Oscillatoriales</taxon>
        <taxon>Microcoleaceae</taxon>
        <taxon>Lyngbya</taxon>
    </lineage>
</organism>
<dbReference type="InterPro" id="IPR011032">
    <property type="entry name" value="GroES-like_sf"/>
</dbReference>
<dbReference type="Gene3D" id="3.90.180.10">
    <property type="entry name" value="Medium-chain alcohol dehydrogenases, catalytic domain"/>
    <property type="match status" value="1"/>
</dbReference>
<feature type="domain" description="Enoyl reductase (ER)" evidence="2">
    <location>
        <begin position="10"/>
        <end position="329"/>
    </location>
</feature>
<dbReference type="InterPro" id="IPR020843">
    <property type="entry name" value="ER"/>
</dbReference>
<protein>
    <submittedName>
        <fullName evidence="3">Zinc-dependent alcohol dehydrogenase family protein</fullName>
    </submittedName>
</protein>
<dbReference type="EMBL" id="JTHE02000003">
    <property type="protein sequence ID" value="NEV66129.1"/>
    <property type="molecule type" value="Genomic_DNA"/>
</dbReference>
<sequence length="332" mass="35627">MKACIFKTPGAPDVLTLADLPVPTLQQGTDILVKLKAAGVNPIDTKIRGRGAFVPNADFTVLGCDGAGVVEAVGDRVRQFSPGDEVFFCSGGLGGDRGNYAEYTVVSEADAVLKPSRLSFTEAAAAPLVLLTAWEALYDRARLAPRQRVLIHAGAGGVGHVAIQLAKLREAQVATTISSEDKARFVTHLGADHCIYYNRMDFVRAVMAWTDNKGVDVAFDTVGQSVLAQSFEAAKYGGDVVTLLAPADSTNWKAARDRNLRVSFELMLTPQLQNLPEARHHQAQILASCAKWLDAGKLHIHVDQTFPLSQAAAAHEWIHRGGGMGKVVITMD</sequence>
<name>A0A0C1V2Z8_9CYAN</name>
<dbReference type="Pfam" id="PF08240">
    <property type="entry name" value="ADH_N"/>
    <property type="match status" value="1"/>
</dbReference>
<dbReference type="SUPFAM" id="SSF51735">
    <property type="entry name" value="NAD(P)-binding Rossmann-fold domains"/>
    <property type="match status" value="1"/>
</dbReference>
<dbReference type="InterPro" id="IPR013154">
    <property type="entry name" value="ADH-like_N"/>
</dbReference>
<dbReference type="SUPFAM" id="SSF50129">
    <property type="entry name" value="GroES-like"/>
    <property type="match status" value="1"/>
</dbReference>
<reference evidence="3" key="2">
    <citation type="journal article" date="2015" name="Genome Announc.">
        <title>Draft Genome Sequence of Filamentous Marine Cyanobacterium Lyngbya confervoides Strain BDU141951.</title>
        <authorList>
            <person name="Chandrababunaidu M.M."/>
            <person name="Sen D."/>
            <person name="Tripathy S."/>
        </authorList>
    </citation>
    <scope>NUCLEOTIDE SEQUENCE</scope>
    <source>
        <strain evidence="3">BDU141951</strain>
    </source>
</reference>
<proteinExistence type="predicted"/>
<dbReference type="PANTHER" id="PTHR44154:SF1">
    <property type="entry name" value="QUINONE OXIDOREDUCTASE"/>
    <property type="match status" value="1"/>
</dbReference>
<dbReference type="SMART" id="SM00829">
    <property type="entry name" value="PKS_ER"/>
    <property type="match status" value="1"/>
</dbReference>
<gene>
    <name evidence="3" type="ORF">QQ91_003255</name>
</gene>
<dbReference type="PANTHER" id="PTHR44154">
    <property type="entry name" value="QUINONE OXIDOREDUCTASE"/>
    <property type="match status" value="1"/>
</dbReference>